<dbReference type="GO" id="GO:0016746">
    <property type="term" value="F:acyltransferase activity"/>
    <property type="evidence" value="ECO:0007669"/>
    <property type="project" value="UniProtKB-KW"/>
</dbReference>
<accession>E7C8T4</accession>
<feature type="domain" description="AB hydrolase-1" evidence="2">
    <location>
        <begin position="31"/>
        <end position="280"/>
    </location>
</feature>
<dbReference type="InterPro" id="IPR000639">
    <property type="entry name" value="Epox_hydrolase-like"/>
</dbReference>
<keyword evidence="1 3" id="KW-0378">Hydrolase</keyword>
<dbReference type="Pfam" id="PF00561">
    <property type="entry name" value="Abhydrolase_1"/>
    <property type="match status" value="1"/>
</dbReference>
<protein>
    <submittedName>
        <fullName evidence="3">Predicted hydrolases or acyltransferases (Alpha/beta hydrolase superfamily)</fullName>
    </submittedName>
</protein>
<dbReference type="PANTHER" id="PTHR43329">
    <property type="entry name" value="EPOXIDE HYDROLASE"/>
    <property type="match status" value="1"/>
</dbReference>
<dbReference type="SUPFAM" id="SSF53474">
    <property type="entry name" value="alpha/beta-Hydrolases"/>
    <property type="match status" value="1"/>
</dbReference>
<organism evidence="3">
    <name type="scientific">uncultured gamma proteobacterium HF4000_48E10</name>
    <dbReference type="NCBI Taxonomy" id="723583"/>
    <lineage>
        <taxon>Bacteria</taxon>
        <taxon>Pseudomonadati</taxon>
        <taxon>Pseudomonadota</taxon>
        <taxon>Gammaproteobacteria</taxon>
        <taxon>environmental samples</taxon>
    </lineage>
</organism>
<dbReference type="PRINTS" id="PR00412">
    <property type="entry name" value="EPOXHYDRLASE"/>
</dbReference>
<proteinExistence type="predicted"/>
<dbReference type="EMBL" id="GU568025">
    <property type="protein sequence ID" value="ADI23858.1"/>
    <property type="molecule type" value="Genomic_DNA"/>
</dbReference>
<dbReference type="InterPro" id="IPR000073">
    <property type="entry name" value="AB_hydrolase_1"/>
</dbReference>
<sequence>MSHSAITTRFVDANDLRFEVNECGSGDRLALCLHGFPEHAYAWRHQLPLFARLGYRAWAPCLRGYGRSSRPRRVADYRMDRLTADVAGLIDAAGARSTVLIGHDWGGGIAWATALSRLRPLDRLIIMNAPHPALFVAGLLRWPQIRRSWYIFAFQLPILPELLLRRGRARAIAWAFRRMAVDKTRFPAEVLEVYRRQALAPGALTAMINYYRANRVLFRQTRAGDPHQSLTRTIDVPTLLIWGEADTALGKELTYGTERLVRDLTVRYLPGVSHWVQQEAPARVNELIESWLTRVP</sequence>
<evidence type="ECO:0000259" key="2">
    <source>
        <dbReference type="Pfam" id="PF00561"/>
    </source>
</evidence>
<reference evidence="3" key="1">
    <citation type="submission" date="2010-01" db="EMBL/GenBank/DDBJ databases">
        <title>Genome fragments of uncultured bacteria from the North Pacific subtropical Gyre.</title>
        <authorList>
            <person name="Pham V.D."/>
            <person name="Delong E.F."/>
        </authorList>
    </citation>
    <scope>NUCLEOTIDE SEQUENCE</scope>
</reference>
<keyword evidence="3" id="KW-0012">Acyltransferase</keyword>
<dbReference type="AlphaFoldDB" id="E7C8T4"/>
<keyword evidence="3" id="KW-0808">Transferase</keyword>
<evidence type="ECO:0000313" key="3">
    <source>
        <dbReference type="EMBL" id="ADI23858.1"/>
    </source>
</evidence>
<name>E7C8T4_9GAMM</name>
<dbReference type="Gene3D" id="3.40.50.1820">
    <property type="entry name" value="alpha/beta hydrolase"/>
    <property type="match status" value="1"/>
</dbReference>
<evidence type="ECO:0000256" key="1">
    <source>
        <dbReference type="ARBA" id="ARBA00022801"/>
    </source>
</evidence>
<dbReference type="GO" id="GO:0016787">
    <property type="term" value="F:hydrolase activity"/>
    <property type="evidence" value="ECO:0007669"/>
    <property type="project" value="UniProtKB-KW"/>
</dbReference>
<dbReference type="InterPro" id="IPR029058">
    <property type="entry name" value="AB_hydrolase_fold"/>
</dbReference>